<reference evidence="8" key="1">
    <citation type="submission" date="2025-08" db="UniProtKB">
        <authorList>
            <consortium name="RefSeq"/>
        </authorList>
    </citation>
    <scope>IDENTIFICATION</scope>
</reference>
<evidence type="ECO:0000256" key="3">
    <source>
        <dbReference type="ARBA" id="ARBA00022989"/>
    </source>
</evidence>
<sequence length="546" mass="57446">MPHNLKPNLSQNIRISEPSTSNGSLSMAAASLALAHTPFSRSPNSKLFPKTPSILLQSSPKTSSRKPFSSCLRPPPSRPPSGSRGIPAARFRFLVAYDDDGAKSKSLIRPRSAGADGGRTAVGFPNVVGILHLVASLGIILAADKLLKQAFVAAAIKFPSALFGMFCVFSVLMVLDYVAPSAAMGLMGFFEPAALFIQRWLPLFYVPSLVVLPLAVRDIPAASGLKICLILVGGWLASLSVAGYTAITIRRIVKTVMIPAEPMTRPSPFTSVELWAWTAIFISTFILALVSPIALGTSARTCLPFLLAATVLGYMVGSGLPSNVKKLFHPIICCAFAADLAALAYGYFSRSGTDAVLADYLTKVSSNPGAGDILMGFLGSVIISFAFSMFQQRKLMKRHAAEIFSSVIIATTFSLYSTAIIGRAVGLESTLTVSILPRCITVALALSIVSLFEGANSSLTAAAVVVTGLVGANFVQAVMDKLQLHDPIARGIATASSAHGLGTAALSAKEPEALPFCAIAYALTGIFGSLLCSIPVVRQSLLFIDE</sequence>
<dbReference type="AlphaFoldDB" id="A0A8N4IIE4"/>
<dbReference type="PANTHER" id="PTHR30249">
    <property type="entry name" value="PUTATIVE SEROTONIN TRANSPORTER"/>
    <property type="match status" value="1"/>
</dbReference>
<evidence type="ECO:0000256" key="2">
    <source>
        <dbReference type="ARBA" id="ARBA00022692"/>
    </source>
</evidence>
<feature type="transmembrane region" description="Helical" evidence="6">
    <location>
        <begin position="403"/>
        <end position="421"/>
    </location>
</feature>
<comment type="subcellular location">
    <subcellularLocation>
        <location evidence="1">Membrane</location>
        <topology evidence="1">Multi-pass membrane protein</topology>
    </subcellularLocation>
</comment>
<keyword evidence="3 6" id="KW-1133">Transmembrane helix</keyword>
<feature type="transmembrane region" description="Helical" evidence="6">
    <location>
        <begin position="302"/>
        <end position="321"/>
    </location>
</feature>
<dbReference type="Proteomes" id="UP000504607">
    <property type="component" value="Chromosome 11"/>
</dbReference>
<protein>
    <submittedName>
        <fullName evidence="8">Plastidal glycolate/glycerate translocator 1, chloroplastic isoform X2</fullName>
    </submittedName>
</protein>
<keyword evidence="4 6" id="KW-0472">Membrane</keyword>
<evidence type="ECO:0000256" key="4">
    <source>
        <dbReference type="ARBA" id="ARBA00023136"/>
    </source>
</evidence>
<evidence type="ECO:0000256" key="6">
    <source>
        <dbReference type="SAM" id="Phobius"/>
    </source>
</evidence>
<feature type="transmembrane region" description="Helical" evidence="6">
    <location>
        <begin position="513"/>
        <end position="537"/>
    </location>
</feature>
<feature type="transmembrane region" description="Helical" evidence="6">
    <location>
        <begin position="150"/>
        <end position="175"/>
    </location>
</feature>
<feature type="region of interest" description="Disordered" evidence="5">
    <location>
        <begin position="41"/>
        <end position="86"/>
    </location>
</feature>
<feature type="region of interest" description="Disordered" evidence="5">
    <location>
        <begin position="1"/>
        <end position="22"/>
    </location>
</feature>
<feature type="transmembrane region" description="Helical" evidence="6">
    <location>
        <begin position="458"/>
        <end position="475"/>
    </location>
</feature>
<feature type="transmembrane region" description="Helical" evidence="6">
    <location>
        <begin position="195"/>
        <end position="215"/>
    </location>
</feature>
<evidence type="ECO:0000256" key="5">
    <source>
        <dbReference type="SAM" id="MobiDB-lite"/>
    </source>
</evidence>
<name>A0A8N4IIE4_ELAGV</name>
<evidence type="ECO:0000313" key="8">
    <source>
        <dbReference type="RefSeq" id="XP_029123163.1"/>
    </source>
</evidence>
<feature type="compositionally biased region" description="Polar residues" evidence="5">
    <location>
        <begin position="7"/>
        <end position="22"/>
    </location>
</feature>
<feature type="transmembrane region" description="Helical" evidence="6">
    <location>
        <begin position="227"/>
        <end position="247"/>
    </location>
</feature>
<feature type="compositionally biased region" description="Polar residues" evidence="5">
    <location>
        <begin position="54"/>
        <end position="67"/>
    </location>
</feature>
<evidence type="ECO:0000256" key="1">
    <source>
        <dbReference type="ARBA" id="ARBA00004141"/>
    </source>
</evidence>
<dbReference type="OrthoDB" id="2502820at2759"/>
<feature type="transmembrane region" description="Helical" evidence="6">
    <location>
        <begin position="369"/>
        <end position="391"/>
    </location>
</feature>
<dbReference type="PANTHER" id="PTHR30249:SF0">
    <property type="entry name" value="PLASTIDAL GLYCOLATE_GLYCERATE TRANSLOCATOR 1, CHLOROPLASTIC"/>
    <property type="match status" value="1"/>
</dbReference>
<gene>
    <name evidence="8" type="primary">LOC105053804</name>
</gene>
<organism evidence="7 8">
    <name type="scientific">Elaeis guineensis var. tenera</name>
    <name type="common">Oil palm</name>
    <dbReference type="NCBI Taxonomy" id="51953"/>
    <lineage>
        <taxon>Eukaryota</taxon>
        <taxon>Viridiplantae</taxon>
        <taxon>Streptophyta</taxon>
        <taxon>Embryophyta</taxon>
        <taxon>Tracheophyta</taxon>
        <taxon>Spermatophyta</taxon>
        <taxon>Magnoliopsida</taxon>
        <taxon>Liliopsida</taxon>
        <taxon>Arecaceae</taxon>
        <taxon>Arecoideae</taxon>
        <taxon>Cocoseae</taxon>
        <taxon>Elaeidinae</taxon>
        <taxon>Elaeis</taxon>
    </lineage>
</organism>
<accession>A0A8N4IIE4</accession>
<dbReference type="GO" id="GO:0016020">
    <property type="term" value="C:membrane"/>
    <property type="evidence" value="ECO:0007669"/>
    <property type="project" value="UniProtKB-SubCell"/>
</dbReference>
<evidence type="ECO:0000313" key="7">
    <source>
        <dbReference type="Proteomes" id="UP000504607"/>
    </source>
</evidence>
<dbReference type="RefSeq" id="XP_029123163.1">
    <property type="nucleotide sequence ID" value="XM_029267330.1"/>
</dbReference>
<dbReference type="Pfam" id="PF04172">
    <property type="entry name" value="LrgB"/>
    <property type="match status" value="1"/>
</dbReference>
<feature type="transmembrane region" description="Helical" evidence="6">
    <location>
        <begin position="124"/>
        <end position="143"/>
    </location>
</feature>
<proteinExistence type="predicted"/>
<keyword evidence="2 6" id="KW-0812">Transmembrane</keyword>
<dbReference type="InterPro" id="IPR007300">
    <property type="entry name" value="CidB/LrgB"/>
</dbReference>
<feature type="transmembrane region" description="Helical" evidence="6">
    <location>
        <begin position="433"/>
        <end position="452"/>
    </location>
</feature>
<feature type="transmembrane region" description="Helical" evidence="6">
    <location>
        <begin position="274"/>
        <end position="295"/>
    </location>
</feature>
<keyword evidence="7" id="KW-1185">Reference proteome</keyword>